<evidence type="ECO:0000256" key="3">
    <source>
        <dbReference type="ARBA" id="ARBA00010264"/>
    </source>
</evidence>
<evidence type="ECO:0000256" key="7">
    <source>
        <dbReference type="ARBA" id="ARBA00022977"/>
    </source>
</evidence>
<evidence type="ECO:0000313" key="11">
    <source>
        <dbReference type="EMBL" id="MFC7748905.1"/>
    </source>
</evidence>
<comment type="pathway">
    <text evidence="2 9">Cofactor biosynthesis; thiamine diphosphate biosynthesis.</text>
</comment>
<dbReference type="SUPFAM" id="SSF48613">
    <property type="entry name" value="Heme oxygenase-like"/>
    <property type="match status" value="1"/>
</dbReference>
<dbReference type="CDD" id="cd19366">
    <property type="entry name" value="TenA_C_BhTenA-like"/>
    <property type="match status" value="1"/>
</dbReference>
<dbReference type="NCBIfam" id="TIGR04306">
    <property type="entry name" value="salvage_TenA"/>
    <property type="match status" value="1"/>
</dbReference>
<comment type="catalytic activity">
    <reaction evidence="1 9">
        <text>4-amino-5-aminomethyl-2-methylpyrimidine + H2O = 4-amino-5-hydroxymethyl-2-methylpyrimidine + NH4(+)</text>
        <dbReference type="Rhea" id="RHEA:31799"/>
        <dbReference type="ChEBI" id="CHEBI:15377"/>
        <dbReference type="ChEBI" id="CHEBI:16892"/>
        <dbReference type="ChEBI" id="CHEBI:28938"/>
        <dbReference type="ChEBI" id="CHEBI:63416"/>
        <dbReference type="EC" id="3.5.99.2"/>
    </reaction>
</comment>
<dbReference type="InterPro" id="IPR016084">
    <property type="entry name" value="Haem_Oase-like_multi-hlx"/>
</dbReference>
<evidence type="ECO:0000256" key="2">
    <source>
        <dbReference type="ARBA" id="ARBA00004948"/>
    </source>
</evidence>
<organism evidence="11 12">
    <name type="scientific">Paenibacillus thermoaerophilus</name>
    <dbReference type="NCBI Taxonomy" id="1215385"/>
    <lineage>
        <taxon>Bacteria</taxon>
        <taxon>Bacillati</taxon>
        <taxon>Bacillota</taxon>
        <taxon>Bacilli</taxon>
        <taxon>Bacillales</taxon>
        <taxon>Paenibacillaceae</taxon>
        <taxon>Paenibacillus</taxon>
    </lineage>
</organism>
<feature type="domain" description="Thiaminase-2/PQQC" evidence="10">
    <location>
        <begin position="23"/>
        <end position="229"/>
    </location>
</feature>
<protein>
    <recommendedName>
        <fullName evidence="6 9">Aminopyrimidine aminohydrolase</fullName>
        <ecNumber evidence="5 9">3.5.99.2</ecNumber>
    </recommendedName>
</protein>
<dbReference type="RefSeq" id="WP_379252310.1">
    <property type="nucleotide sequence ID" value="NZ_JBHTGQ010000004.1"/>
</dbReference>
<evidence type="ECO:0000256" key="8">
    <source>
        <dbReference type="ARBA" id="ARBA00048337"/>
    </source>
</evidence>
<dbReference type="Gene3D" id="1.20.910.10">
    <property type="entry name" value="Heme oxygenase-like"/>
    <property type="match status" value="1"/>
</dbReference>
<dbReference type="InterPro" id="IPR050967">
    <property type="entry name" value="Thiamine_Salvage_TenA"/>
</dbReference>
<reference evidence="12" key="1">
    <citation type="journal article" date="2019" name="Int. J. Syst. Evol. Microbiol.">
        <title>The Global Catalogue of Microorganisms (GCM) 10K type strain sequencing project: providing services to taxonomists for standard genome sequencing and annotation.</title>
        <authorList>
            <consortium name="The Broad Institute Genomics Platform"/>
            <consortium name="The Broad Institute Genome Sequencing Center for Infectious Disease"/>
            <person name="Wu L."/>
            <person name="Ma J."/>
        </authorList>
    </citation>
    <scope>NUCLEOTIDE SEQUENCE [LARGE SCALE GENOMIC DNA]</scope>
    <source>
        <strain evidence="12">JCM 18657</strain>
    </source>
</reference>
<dbReference type="EMBL" id="JBHTGQ010000004">
    <property type="protein sequence ID" value="MFC7748905.1"/>
    <property type="molecule type" value="Genomic_DNA"/>
</dbReference>
<evidence type="ECO:0000256" key="9">
    <source>
        <dbReference type="PIRNR" id="PIRNR003170"/>
    </source>
</evidence>
<evidence type="ECO:0000256" key="1">
    <source>
        <dbReference type="ARBA" id="ARBA00001881"/>
    </source>
</evidence>
<comment type="similarity">
    <text evidence="3 9">Belongs to the TenA family.</text>
</comment>
<evidence type="ECO:0000256" key="4">
    <source>
        <dbReference type="ARBA" id="ARBA00011881"/>
    </source>
</evidence>
<comment type="function">
    <text evidence="9">Catalyzes an amino-pyrimidine hydrolysis reaction at the C5' of the pyrimidine moiety of thiamine compounds, a reaction that is part of a thiamine salvage pathway. Thus, catalyzes the conversion of 4-amino-5-aminomethyl-2-methylpyrimidine to 4-amino-5-hydroxymethyl-2-methylpyrimidine (HMP).</text>
</comment>
<keyword evidence="7 9" id="KW-0784">Thiamine biosynthesis</keyword>
<dbReference type="PANTHER" id="PTHR43198:SF2">
    <property type="entry name" value="SI:CH1073-67J19.1-RELATED"/>
    <property type="match status" value="1"/>
</dbReference>
<keyword evidence="9 11" id="KW-0378">Hydrolase</keyword>
<name>A0ABW2V085_9BACL</name>
<comment type="subunit">
    <text evidence="4">Homotetramer.</text>
</comment>
<sequence>MSRNQTGTADARIGGFSAELRESAKEIWEANHRHPFLKELGAGTLPTDKFIFYLRQDYVYLIDYARMFALGSAKADDVETMAWFARLLEGTLSTEMELHRQYCERFGVSRRELESTEPASVTVSYTSYMLREAYNGTLANVVASVLPCTWSYWEIGRALRDVPGSLDHELYREWIEMYSSDEFGELALYLTGLMNRLAEGLPERELRKLKEQFLTTSRYEYMFWDMAYKKEMWPN</sequence>
<evidence type="ECO:0000256" key="5">
    <source>
        <dbReference type="ARBA" id="ARBA00012684"/>
    </source>
</evidence>
<dbReference type="GO" id="GO:0050334">
    <property type="term" value="F:thiaminase activity"/>
    <property type="evidence" value="ECO:0007669"/>
    <property type="project" value="UniProtKB-EC"/>
</dbReference>
<gene>
    <name evidence="11" type="primary">tenA</name>
    <name evidence="11" type="ORF">ACFQWB_02950</name>
</gene>
<comment type="catalytic activity">
    <reaction evidence="8 9">
        <text>thiamine + H2O = 5-(2-hydroxyethyl)-4-methylthiazole + 4-amino-5-hydroxymethyl-2-methylpyrimidine + H(+)</text>
        <dbReference type="Rhea" id="RHEA:17509"/>
        <dbReference type="ChEBI" id="CHEBI:15377"/>
        <dbReference type="ChEBI" id="CHEBI:15378"/>
        <dbReference type="ChEBI" id="CHEBI:16892"/>
        <dbReference type="ChEBI" id="CHEBI:17957"/>
        <dbReference type="ChEBI" id="CHEBI:18385"/>
        <dbReference type="EC" id="3.5.99.2"/>
    </reaction>
</comment>
<dbReference type="PANTHER" id="PTHR43198">
    <property type="entry name" value="BIFUNCTIONAL TH2 PROTEIN"/>
    <property type="match status" value="1"/>
</dbReference>
<comment type="caution">
    <text evidence="11">The sequence shown here is derived from an EMBL/GenBank/DDBJ whole genome shotgun (WGS) entry which is preliminary data.</text>
</comment>
<proteinExistence type="inferred from homology"/>
<evidence type="ECO:0000259" key="10">
    <source>
        <dbReference type="Pfam" id="PF03070"/>
    </source>
</evidence>
<dbReference type="PIRSF" id="PIRSF003170">
    <property type="entry name" value="Pet18p"/>
    <property type="match status" value="1"/>
</dbReference>
<dbReference type="InterPro" id="IPR004305">
    <property type="entry name" value="Thiaminase-2/PQQC"/>
</dbReference>
<dbReference type="EC" id="3.5.99.2" evidence="5 9"/>
<dbReference type="InterPro" id="IPR027574">
    <property type="entry name" value="Thiaminase_II"/>
</dbReference>
<dbReference type="Proteomes" id="UP001596528">
    <property type="component" value="Unassembled WGS sequence"/>
</dbReference>
<dbReference type="InterPro" id="IPR026285">
    <property type="entry name" value="TenA_E"/>
</dbReference>
<accession>A0ABW2V085</accession>
<keyword evidence="12" id="KW-1185">Reference proteome</keyword>
<evidence type="ECO:0000313" key="12">
    <source>
        <dbReference type="Proteomes" id="UP001596528"/>
    </source>
</evidence>
<dbReference type="Pfam" id="PF03070">
    <property type="entry name" value="TENA_THI-4"/>
    <property type="match status" value="1"/>
</dbReference>
<evidence type="ECO:0000256" key="6">
    <source>
        <dbReference type="ARBA" id="ARBA00013647"/>
    </source>
</evidence>